<dbReference type="Proteomes" id="UP000822688">
    <property type="component" value="Chromosome 6"/>
</dbReference>
<accession>A0A8T0HC39</accession>
<dbReference type="PANTHER" id="PTHR10366:SF852">
    <property type="entry name" value="CINNAMOYL-COA REDUCTASE CAD2"/>
    <property type="match status" value="1"/>
</dbReference>
<dbReference type="InterPro" id="IPR001509">
    <property type="entry name" value="Epimerase_deHydtase"/>
</dbReference>
<dbReference type="SUPFAM" id="SSF51735">
    <property type="entry name" value="NAD(P)-binding Rossmann-fold domains"/>
    <property type="match status" value="1"/>
</dbReference>
<keyword evidence="1" id="KW-0560">Oxidoreductase</keyword>
<evidence type="ECO:0000313" key="3">
    <source>
        <dbReference type="EMBL" id="KAG0568830.1"/>
    </source>
</evidence>
<dbReference type="Gene3D" id="3.40.50.720">
    <property type="entry name" value="NAD(P)-binding Rossmann-like Domain"/>
    <property type="match status" value="1"/>
</dbReference>
<comment type="caution">
    <text evidence="3">The sequence shown here is derived from an EMBL/GenBank/DDBJ whole genome shotgun (WGS) entry which is preliminary data.</text>
</comment>
<keyword evidence="4" id="KW-1185">Reference proteome</keyword>
<organism evidence="3 4">
    <name type="scientific">Ceratodon purpureus</name>
    <name type="common">Fire moss</name>
    <name type="synonym">Dicranum purpureum</name>
    <dbReference type="NCBI Taxonomy" id="3225"/>
    <lineage>
        <taxon>Eukaryota</taxon>
        <taxon>Viridiplantae</taxon>
        <taxon>Streptophyta</taxon>
        <taxon>Embryophyta</taxon>
        <taxon>Bryophyta</taxon>
        <taxon>Bryophytina</taxon>
        <taxon>Bryopsida</taxon>
        <taxon>Dicranidae</taxon>
        <taxon>Pseudoditrichales</taxon>
        <taxon>Ditrichaceae</taxon>
        <taxon>Ceratodon</taxon>
    </lineage>
</organism>
<dbReference type="InterPro" id="IPR036291">
    <property type="entry name" value="NAD(P)-bd_dom_sf"/>
</dbReference>
<dbReference type="InterPro" id="IPR050425">
    <property type="entry name" value="NAD(P)_dehydrat-like"/>
</dbReference>
<dbReference type="GO" id="GO:0016616">
    <property type="term" value="F:oxidoreductase activity, acting on the CH-OH group of donors, NAD or NADP as acceptor"/>
    <property type="evidence" value="ECO:0007669"/>
    <property type="project" value="TreeGrafter"/>
</dbReference>
<dbReference type="EMBL" id="CM026427">
    <property type="protein sequence ID" value="KAG0568830.1"/>
    <property type="molecule type" value="Genomic_DNA"/>
</dbReference>
<dbReference type="PANTHER" id="PTHR10366">
    <property type="entry name" value="NAD DEPENDENT EPIMERASE/DEHYDRATASE"/>
    <property type="match status" value="1"/>
</dbReference>
<dbReference type="AlphaFoldDB" id="A0A8T0HC39"/>
<dbReference type="FunFam" id="3.40.50.720:FF:000085">
    <property type="entry name" value="Dihydroflavonol reductase"/>
    <property type="match status" value="1"/>
</dbReference>
<reference evidence="3 4" key="1">
    <citation type="submission" date="2020-06" db="EMBL/GenBank/DDBJ databases">
        <title>WGS assembly of Ceratodon purpureus strain R40.</title>
        <authorList>
            <person name="Carey S.B."/>
            <person name="Jenkins J."/>
            <person name="Shu S."/>
            <person name="Lovell J.T."/>
            <person name="Sreedasyam A."/>
            <person name="Maumus F."/>
            <person name="Tiley G.P."/>
            <person name="Fernandez-Pozo N."/>
            <person name="Barry K."/>
            <person name="Chen C."/>
            <person name="Wang M."/>
            <person name="Lipzen A."/>
            <person name="Daum C."/>
            <person name="Saski C.A."/>
            <person name="Payton A.C."/>
            <person name="Mcbreen J.C."/>
            <person name="Conrad R.E."/>
            <person name="Kollar L.M."/>
            <person name="Olsson S."/>
            <person name="Huttunen S."/>
            <person name="Landis J.B."/>
            <person name="Wickett N.J."/>
            <person name="Johnson M.G."/>
            <person name="Rensing S.A."/>
            <person name="Grimwood J."/>
            <person name="Schmutz J."/>
            <person name="Mcdaniel S.F."/>
        </authorList>
    </citation>
    <scope>NUCLEOTIDE SEQUENCE [LARGE SCALE GENOMIC DNA]</scope>
    <source>
        <strain evidence="3 4">R40</strain>
    </source>
</reference>
<sequence length="330" mass="36119">MAPAETVCVTGASGFIASWIVKMLLEKGYNVKGTVRNLESENAKFLRELPGASERLELFAVDVMKPGLLDSIFEGCDGIFHTANPTPSLVGGKVADPEAIFVETALKGTLNVLESCVKARPKRIVLTSSIVSCLLTPKNVPGAVIDETFVTDPDFVRKVIPSGDFASYAIGKTLAEKVAWDFVKKHNLSMVVMNPAYVIGPTVLPTVNTTNEVPLEFLNGNTKTIKNESGCWVGVKDVAMAHILGYEKPEAEGRYILCEKVMHLGDFASLLQKLFPQYNVVAREDPNAQPRATPFLINNEKVKELGVNLQPLEDVLRELVESLKELKYLN</sequence>
<evidence type="ECO:0000259" key="2">
    <source>
        <dbReference type="Pfam" id="PF01370"/>
    </source>
</evidence>
<evidence type="ECO:0000256" key="1">
    <source>
        <dbReference type="ARBA" id="ARBA00023002"/>
    </source>
</evidence>
<gene>
    <name evidence="3" type="ORF">KC19_6G047900</name>
</gene>
<dbReference type="CDD" id="cd08958">
    <property type="entry name" value="FR_SDR_e"/>
    <property type="match status" value="1"/>
</dbReference>
<evidence type="ECO:0000313" key="4">
    <source>
        <dbReference type="Proteomes" id="UP000822688"/>
    </source>
</evidence>
<protein>
    <recommendedName>
        <fullName evidence="2">NAD-dependent epimerase/dehydratase domain-containing protein</fullName>
    </recommendedName>
</protein>
<proteinExistence type="predicted"/>
<name>A0A8T0HC39_CERPU</name>
<feature type="domain" description="NAD-dependent epimerase/dehydratase" evidence="2">
    <location>
        <begin position="7"/>
        <end position="251"/>
    </location>
</feature>
<dbReference type="Pfam" id="PF01370">
    <property type="entry name" value="Epimerase"/>
    <property type="match status" value="1"/>
</dbReference>